<dbReference type="GO" id="GO:0008233">
    <property type="term" value="F:peptidase activity"/>
    <property type="evidence" value="ECO:0007669"/>
    <property type="project" value="UniProtKB-KW"/>
</dbReference>
<organism evidence="1 2">
    <name type="scientific">Myxococcus xanthus</name>
    <dbReference type="NCBI Taxonomy" id="34"/>
    <lineage>
        <taxon>Bacteria</taxon>
        <taxon>Pseudomonadati</taxon>
        <taxon>Myxococcota</taxon>
        <taxon>Myxococcia</taxon>
        <taxon>Myxococcales</taxon>
        <taxon>Cystobacterineae</taxon>
        <taxon>Myxococcaceae</taxon>
        <taxon>Myxococcus</taxon>
    </lineage>
</organism>
<dbReference type="EMBL" id="JABFNT010000383">
    <property type="protein sequence ID" value="NOJ84030.1"/>
    <property type="molecule type" value="Genomic_DNA"/>
</dbReference>
<protein>
    <submittedName>
        <fullName evidence="1">Retroviral-like aspartic protease family protein</fullName>
    </submittedName>
</protein>
<keyword evidence="1" id="KW-0645">Protease</keyword>
<accession>A0A7Y4MVT1</accession>
<proteinExistence type="predicted"/>
<evidence type="ECO:0000313" key="2">
    <source>
        <dbReference type="Proteomes" id="UP000533080"/>
    </source>
</evidence>
<dbReference type="InterPro" id="IPR021109">
    <property type="entry name" value="Peptidase_aspartic_dom_sf"/>
</dbReference>
<feature type="non-terminal residue" evidence="1">
    <location>
        <position position="1"/>
    </location>
</feature>
<keyword evidence="1" id="KW-0378">Hydrolase</keyword>
<comment type="caution">
    <text evidence="1">The sequence shown here is derived from an EMBL/GenBank/DDBJ whole genome shotgun (WGS) entry which is preliminary data.</text>
</comment>
<gene>
    <name evidence="1" type="ORF">HNV28_37980</name>
</gene>
<evidence type="ECO:0000313" key="1">
    <source>
        <dbReference type="EMBL" id="NOJ84030.1"/>
    </source>
</evidence>
<dbReference type="Gene3D" id="2.40.70.10">
    <property type="entry name" value="Acid Proteases"/>
    <property type="match status" value="1"/>
</dbReference>
<sequence>GTARGWRIRLDTLRLGDVEVFGVDAVVTPQAMPYVLLGNSVLNEFQMTRTGDRLVLEKRH</sequence>
<dbReference type="GO" id="GO:0006508">
    <property type="term" value="P:proteolysis"/>
    <property type="evidence" value="ECO:0007669"/>
    <property type="project" value="UniProtKB-KW"/>
</dbReference>
<dbReference type="Proteomes" id="UP000533080">
    <property type="component" value="Unassembled WGS sequence"/>
</dbReference>
<name>A0A7Y4MVT1_MYXXA</name>
<dbReference type="Pfam" id="PF13975">
    <property type="entry name" value="gag-asp_proteas"/>
    <property type="match status" value="1"/>
</dbReference>
<reference evidence="1 2" key="1">
    <citation type="submission" date="2020-05" db="EMBL/GenBank/DDBJ databases">
        <authorList>
            <person name="Whitworth D."/>
        </authorList>
    </citation>
    <scope>NUCLEOTIDE SEQUENCE [LARGE SCALE GENOMIC DNA]</scope>
    <source>
        <strain evidence="1 2">AM005</strain>
    </source>
</reference>
<dbReference type="AlphaFoldDB" id="A0A7Y4MVT1"/>